<dbReference type="GO" id="GO:0005737">
    <property type="term" value="C:cytoplasm"/>
    <property type="evidence" value="ECO:0007669"/>
    <property type="project" value="TreeGrafter"/>
</dbReference>
<dbReference type="AlphaFoldDB" id="A0A9N9FHH6"/>
<dbReference type="Gene3D" id="2.60.40.640">
    <property type="match status" value="1"/>
</dbReference>
<reference evidence="3" key="1">
    <citation type="submission" date="2021-06" db="EMBL/GenBank/DDBJ databases">
        <authorList>
            <person name="Kallberg Y."/>
            <person name="Tangrot J."/>
            <person name="Rosling A."/>
        </authorList>
    </citation>
    <scope>NUCLEOTIDE SEQUENCE</scope>
    <source>
        <strain evidence="3">MT106</strain>
    </source>
</reference>
<dbReference type="Pfam" id="PF00339">
    <property type="entry name" value="Arrestin_N"/>
    <property type="match status" value="1"/>
</dbReference>
<dbReference type="InterPro" id="IPR050357">
    <property type="entry name" value="Arrestin_domain-protein"/>
</dbReference>
<accession>A0A9N9FHH6</accession>
<evidence type="ECO:0000313" key="4">
    <source>
        <dbReference type="Proteomes" id="UP000789831"/>
    </source>
</evidence>
<evidence type="ECO:0000259" key="1">
    <source>
        <dbReference type="Pfam" id="PF00339"/>
    </source>
</evidence>
<evidence type="ECO:0000259" key="2">
    <source>
        <dbReference type="Pfam" id="PF02752"/>
    </source>
</evidence>
<feature type="domain" description="Arrestin C-terminal-like" evidence="2">
    <location>
        <begin position="181"/>
        <end position="299"/>
    </location>
</feature>
<dbReference type="PANTHER" id="PTHR11188">
    <property type="entry name" value="ARRESTIN DOMAIN CONTAINING PROTEIN"/>
    <property type="match status" value="1"/>
</dbReference>
<name>A0A9N9FHH6_9GLOM</name>
<dbReference type="InterPro" id="IPR014756">
    <property type="entry name" value="Ig_E-set"/>
</dbReference>
<organism evidence="3 4">
    <name type="scientific">Ambispora gerdemannii</name>
    <dbReference type="NCBI Taxonomy" id="144530"/>
    <lineage>
        <taxon>Eukaryota</taxon>
        <taxon>Fungi</taxon>
        <taxon>Fungi incertae sedis</taxon>
        <taxon>Mucoromycota</taxon>
        <taxon>Glomeromycotina</taxon>
        <taxon>Glomeromycetes</taxon>
        <taxon>Archaeosporales</taxon>
        <taxon>Ambisporaceae</taxon>
        <taxon>Ambispora</taxon>
    </lineage>
</organism>
<dbReference type="OrthoDB" id="2333384at2759"/>
<feature type="domain" description="Arrestin-like N-terminal" evidence="1">
    <location>
        <begin position="41"/>
        <end position="146"/>
    </location>
</feature>
<protein>
    <submittedName>
        <fullName evidence="3">11345_t:CDS:1</fullName>
    </submittedName>
</protein>
<dbReference type="InterPro" id="IPR011022">
    <property type="entry name" value="Arrestin_C-like"/>
</dbReference>
<dbReference type="PANTHER" id="PTHR11188:SF17">
    <property type="entry name" value="FI21816P1"/>
    <property type="match status" value="1"/>
</dbReference>
<dbReference type="EMBL" id="CAJVPL010000840">
    <property type="protein sequence ID" value="CAG8533469.1"/>
    <property type="molecule type" value="Genomic_DNA"/>
</dbReference>
<sequence>MAYFASTPPPNDYIKADSRMFFSYHPENTTFQSGYLGISPTTISGTLHVRFPEAVEAKNVILKFIGREAVEWVELKKVRAEKIIIDKSIYLWQSNTEVGHELITDLDLPFEFDVPSNAFESFSADFGNVMYTLRATVNRKPKKKKTWCEVNVPIWRWTIPDEEELRPLVIKSRARPRKVPLTWKAVLPQTFFDVNKDMLIKLQLTAHNPALRIKKISAYLKTYVNYTVDDRAVSPVNSSRRYSKHEIYGKDIMMTPMGPDTIFEANVVVKIPGNVSPTCKTKYITVKNDIQIKVSFERSSHHVLIMREILVGRNLLVDRSAAPIRDSLNYSDLLPSIPMEN</sequence>
<dbReference type="InterPro" id="IPR014752">
    <property type="entry name" value="Arrestin-like_C"/>
</dbReference>
<gene>
    <name evidence="3" type="ORF">AGERDE_LOCUS5827</name>
</gene>
<dbReference type="Proteomes" id="UP000789831">
    <property type="component" value="Unassembled WGS sequence"/>
</dbReference>
<comment type="caution">
    <text evidence="3">The sequence shown here is derived from an EMBL/GenBank/DDBJ whole genome shotgun (WGS) entry which is preliminary data.</text>
</comment>
<dbReference type="Pfam" id="PF02752">
    <property type="entry name" value="Arrestin_C"/>
    <property type="match status" value="1"/>
</dbReference>
<dbReference type="GO" id="GO:0015031">
    <property type="term" value="P:protein transport"/>
    <property type="evidence" value="ECO:0007669"/>
    <property type="project" value="TreeGrafter"/>
</dbReference>
<dbReference type="SUPFAM" id="SSF81296">
    <property type="entry name" value="E set domains"/>
    <property type="match status" value="1"/>
</dbReference>
<evidence type="ECO:0000313" key="3">
    <source>
        <dbReference type="EMBL" id="CAG8533469.1"/>
    </source>
</evidence>
<proteinExistence type="predicted"/>
<dbReference type="InterPro" id="IPR011021">
    <property type="entry name" value="Arrestin-like_N"/>
</dbReference>
<keyword evidence="4" id="KW-1185">Reference proteome</keyword>